<organism evidence="2 3">
    <name type="scientific">Aquisalibacillus elongatus</name>
    <dbReference type="NCBI Taxonomy" id="485577"/>
    <lineage>
        <taxon>Bacteria</taxon>
        <taxon>Bacillati</taxon>
        <taxon>Bacillota</taxon>
        <taxon>Bacilli</taxon>
        <taxon>Bacillales</taxon>
        <taxon>Bacillaceae</taxon>
        <taxon>Aquisalibacillus</taxon>
    </lineage>
</organism>
<proteinExistence type="predicted"/>
<dbReference type="Pfam" id="PF06445">
    <property type="entry name" value="GyrI-like"/>
    <property type="match status" value="1"/>
</dbReference>
<gene>
    <name evidence="2" type="ORF">EDC24_1772</name>
</gene>
<dbReference type="Proteomes" id="UP000276443">
    <property type="component" value="Unassembled WGS sequence"/>
</dbReference>
<dbReference type="InterPro" id="IPR011256">
    <property type="entry name" value="Reg_factor_effector_dom_sf"/>
</dbReference>
<dbReference type="InterPro" id="IPR029442">
    <property type="entry name" value="GyrI-like"/>
</dbReference>
<dbReference type="EMBL" id="RKRF01000009">
    <property type="protein sequence ID" value="RPF53275.1"/>
    <property type="molecule type" value="Genomic_DNA"/>
</dbReference>
<dbReference type="PANTHER" id="PTHR36444">
    <property type="entry name" value="TRANSCRIPTIONAL REGULATOR PROTEIN YOBU-RELATED"/>
    <property type="match status" value="1"/>
</dbReference>
<keyword evidence="3" id="KW-1185">Reference proteome</keyword>
<comment type="caution">
    <text evidence="2">The sequence shown here is derived from an EMBL/GenBank/DDBJ whole genome shotgun (WGS) entry which is preliminary data.</text>
</comment>
<dbReference type="AlphaFoldDB" id="A0A3N5C541"/>
<dbReference type="OrthoDB" id="5337216at2"/>
<dbReference type="InterPro" id="IPR010499">
    <property type="entry name" value="AraC_E-bd"/>
</dbReference>
<dbReference type="PANTHER" id="PTHR36444:SF2">
    <property type="entry name" value="TRANSCRIPTIONAL REGULATOR PROTEIN YOBU-RELATED"/>
    <property type="match status" value="1"/>
</dbReference>
<dbReference type="RefSeq" id="WP_124221706.1">
    <property type="nucleotide sequence ID" value="NZ_RKRF01000009.1"/>
</dbReference>
<dbReference type="SMART" id="SM00871">
    <property type="entry name" value="AraC_E_bind"/>
    <property type="match status" value="1"/>
</dbReference>
<dbReference type="SUPFAM" id="SSF55136">
    <property type="entry name" value="Probable bacterial effector-binding domain"/>
    <property type="match status" value="1"/>
</dbReference>
<dbReference type="InterPro" id="IPR053182">
    <property type="entry name" value="YobU-like_regulator"/>
</dbReference>
<protein>
    <submittedName>
        <fullName evidence="2">AraC family transcriptional regulator</fullName>
    </submittedName>
</protein>
<evidence type="ECO:0000313" key="2">
    <source>
        <dbReference type="EMBL" id="RPF53275.1"/>
    </source>
</evidence>
<sequence length="160" mass="18436">MDVRVEYREKVTLIGMEIKTYGIMKKGEPNSIPGLWEDFNQVSHQIPNLVDTHVGYGLIEFPRDWQLGNRFLYTAAVAVSDTEEVPEGMVVKEIPAQEYAVVRFKGTLTEVGKGFNYFYNEWLPESGYKKSGAFEYEYYGKDFKGDEPESILEVHFPIVF</sequence>
<dbReference type="Gene3D" id="3.20.80.10">
    <property type="entry name" value="Regulatory factor, effector binding domain"/>
    <property type="match status" value="1"/>
</dbReference>
<name>A0A3N5C541_9BACI</name>
<accession>A0A3N5C541</accession>
<feature type="domain" description="AraC effector-binding" evidence="1">
    <location>
        <begin position="1"/>
        <end position="159"/>
    </location>
</feature>
<reference evidence="2 3" key="1">
    <citation type="submission" date="2018-11" db="EMBL/GenBank/DDBJ databases">
        <title>Genomic Encyclopedia of Type Strains, Phase IV (KMG-IV): sequencing the most valuable type-strain genomes for metagenomic binning, comparative biology and taxonomic classification.</title>
        <authorList>
            <person name="Goeker M."/>
        </authorList>
    </citation>
    <scope>NUCLEOTIDE SEQUENCE [LARGE SCALE GENOMIC DNA]</scope>
    <source>
        <strain evidence="2 3">DSM 18090</strain>
    </source>
</reference>
<evidence type="ECO:0000313" key="3">
    <source>
        <dbReference type="Proteomes" id="UP000276443"/>
    </source>
</evidence>
<evidence type="ECO:0000259" key="1">
    <source>
        <dbReference type="SMART" id="SM00871"/>
    </source>
</evidence>